<proteinExistence type="predicted"/>
<protein>
    <submittedName>
        <fullName evidence="6">IclR family transcriptional regulator</fullName>
    </submittedName>
</protein>
<feature type="domain" description="HTH iclR-type" evidence="4">
    <location>
        <begin position="11"/>
        <end position="73"/>
    </location>
</feature>
<dbReference type="GO" id="GO:0003700">
    <property type="term" value="F:DNA-binding transcription factor activity"/>
    <property type="evidence" value="ECO:0007669"/>
    <property type="project" value="TreeGrafter"/>
</dbReference>
<dbReference type="SUPFAM" id="SSF46785">
    <property type="entry name" value="Winged helix' DNA-binding domain"/>
    <property type="match status" value="1"/>
</dbReference>
<dbReference type="RefSeq" id="WP_033849141.1">
    <property type="nucleotide sequence ID" value="NZ_CPWG01000026.1"/>
</dbReference>
<evidence type="ECO:0000313" key="7">
    <source>
        <dbReference type="Proteomes" id="UP000255087"/>
    </source>
</evidence>
<name>A0A0T9JML0_YERPU</name>
<keyword evidence="2" id="KW-0238">DNA-binding</keyword>
<sequence>MSDEQDCRYLIPGLERGLKLLLAFSEQRRELTFAEMHRLVDMPKATAYRVVQTLEHMGFLERNKRSNTFTLGHKVLRLGFEYVASLDVTQVGQPVIEQLRDSSRCSSHLAIREGQDVIYIARVSAAGSTINQVSVGTRLPVHRTSLGRVLLTSISREEFERLYPDPLLPDCSPGSPGDREALWDMVQQDKARGYVIGESFFRIGISSIVYPIYNREMQVEAVVSIMVPAVEIPKEDRERLRIEVRDAAEKISCFLGAPLRARAS</sequence>
<evidence type="ECO:0000256" key="2">
    <source>
        <dbReference type="ARBA" id="ARBA00023125"/>
    </source>
</evidence>
<dbReference type="PANTHER" id="PTHR30136:SF34">
    <property type="entry name" value="TRANSCRIPTIONAL REGULATOR"/>
    <property type="match status" value="1"/>
</dbReference>
<evidence type="ECO:0000259" key="5">
    <source>
        <dbReference type="PROSITE" id="PS51078"/>
    </source>
</evidence>
<dbReference type="InterPro" id="IPR050707">
    <property type="entry name" value="HTH_MetabolicPath_Reg"/>
</dbReference>
<dbReference type="EMBL" id="UHJC01000001">
    <property type="protein sequence ID" value="SUP85841.1"/>
    <property type="molecule type" value="Genomic_DNA"/>
</dbReference>
<dbReference type="InterPro" id="IPR036390">
    <property type="entry name" value="WH_DNA-bd_sf"/>
</dbReference>
<feature type="domain" description="IclR-ED" evidence="5">
    <location>
        <begin position="74"/>
        <end position="257"/>
    </location>
</feature>
<dbReference type="SMART" id="SM00346">
    <property type="entry name" value="HTH_ICLR"/>
    <property type="match status" value="1"/>
</dbReference>
<organism evidence="6 7">
    <name type="scientific">Yersinia pseudotuberculosis</name>
    <dbReference type="NCBI Taxonomy" id="633"/>
    <lineage>
        <taxon>Bacteria</taxon>
        <taxon>Pseudomonadati</taxon>
        <taxon>Pseudomonadota</taxon>
        <taxon>Gammaproteobacteria</taxon>
        <taxon>Enterobacterales</taxon>
        <taxon>Yersiniaceae</taxon>
        <taxon>Yersinia</taxon>
    </lineage>
</organism>
<dbReference type="InterPro" id="IPR005471">
    <property type="entry name" value="Tscrpt_reg_IclR_N"/>
</dbReference>
<dbReference type="GO" id="GO:0003677">
    <property type="term" value="F:DNA binding"/>
    <property type="evidence" value="ECO:0007669"/>
    <property type="project" value="UniProtKB-KW"/>
</dbReference>
<dbReference type="InterPro" id="IPR014757">
    <property type="entry name" value="Tscrpt_reg_IclR_C"/>
</dbReference>
<dbReference type="InterPro" id="IPR029016">
    <property type="entry name" value="GAF-like_dom_sf"/>
</dbReference>
<evidence type="ECO:0000313" key="6">
    <source>
        <dbReference type="EMBL" id="SUP85841.1"/>
    </source>
</evidence>
<dbReference type="InterPro" id="IPR036388">
    <property type="entry name" value="WH-like_DNA-bd_sf"/>
</dbReference>
<dbReference type="PANTHER" id="PTHR30136">
    <property type="entry name" value="HELIX-TURN-HELIX TRANSCRIPTIONAL REGULATOR, ICLR FAMILY"/>
    <property type="match status" value="1"/>
</dbReference>
<keyword evidence="3" id="KW-0804">Transcription</keyword>
<evidence type="ECO:0000259" key="4">
    <source>
        <dbReference type="PROSITE" id="PS51077"/>
    </source>
</evidence>
<evidence type="ECO:0000256" key="1">
    <source>
        <dbReference type="ARBA" id="ARBA00023015"/>
    </source>
</evidence>
<accession>A0A0T9JML0</accession>
<reference evidence="6 7" key="1">
    <citation type="submission" date="2018-06" db="EMBL/GenBank/DDBJ databases">
        <authorList>
            <consortium name="Pathogen Informatics"/>
            <person name="Doyle S."/>
        </authorList>
    </citation>
    <scope>NUCLEOTIDE SEQUENCE [LARGE SCALE GENOMIC DNA]</scope>
    <source>
        <strain evidence="6 7">NCTC8580</strain>
    </source>
</reference>
<keyword evidence="1" id="KW-0805">Transcription regulation</keyword>
<dbReference type="PROSITE" id="PS51078">
    <property type="entry name" value="ICLR_ED"/>
    <property type="match status" value="1"/>
</dbReference>
<dbReference type="Gene3D" id="1.10.10.10">
    <property type="entry name" value="Winged helix-like DNA-binding domain superfamily/Winged helix DNA-binding domain"/>
    <property type="match status" value="1"/>
</dbReference>
<dbReference type="AlphaFoldDB" id="A0A0T9JML0"/>
<gene>
    <name evidence="6" type="primary">kdgR_2</name>
    <name evidence="6" type="ORF">NCTC8580_03905</name>
</gene>
<dbReference type="Proteomes" id="UP000255087">
    <property type="component" value="Unassembled WGS sequence"/>
</dbReference>
<dbReference type="Pfam" id="PF09339">
    <property type="entry name" value="HTH_IclR"/>
    <property type="match status" value="1"/>
</dbReference>
<dbReference type="SUPFAM" id="SSF55781">
    <property type="entry name" value="GAF domain-like"/>
    <property type="match status" value="1"/>
</dbReference>
<dbReference type="Gene3D" id="3.30.450.40">
    <property type="match status" value="1"/>
</dbReference>
<evidence type="ECO:0000256" key="3">
    <source>
        <dbReference type="ARBA" id="ARBA00023163"/>
    </source>
</evidence>
<dbReference type="GO" id="GO:0045892">
    <property type="term" value="P:negative regulation of DNA-templated transcription"/>
    <property type="evidence" value="ECO:0007669"/>
    <property type="project" value="TreeGrafter"/>
</dbReference>
<dbReference type="Pfam" id="PF01614">
    <property type="entry name" value="IclR_C"/>
    <property type="match status" value="1"/>
</dbReference>
<dbReference type="PROSITE" id="PS51077">
    <property type="entry name" value="HTH_ICLR"/>
    <property type="match status" value="1"/>
</dbReference>